<dbReference type="NCBIfam" id="TIGR00357">
    <property type="entry name" value="peptide-methionine (R)-S-oxide reductase MsrB"/>
    <property type="match status" value="1"/>
</dbReference>
<feature type="binding site" evidence="6">
    <location>
        <position position="51"/>
    </location>
    <ligand>
        <name>Zn(2+)</name>
        <dbReference type="ChEBI" id="CHEBI:29105"/>
    </ligand>
</feature>
<evidence type="ECO:0000256" key="4">
    <source>
        <dbReference type="ARBA" id="ARBA00023002"/>
    </source>
</evidence>
<protein>
    <recommendedName>
        <fullName evidence="6">Peptide methionine sulfoxide reductase MsrB</fullName>
        <ecNumber evidence="6">1.8.4.12</ecNumber>
    </recommendedName>
    <alternativeName>
        <fullName evidence="6">Peptide-methionine (R)-S-oxide reductase</fullName>
    </alternativeName>
</protein>
<dbReference type="SUPFAM" id="SSF51316">
    <property type="entry name" value="Mss4-like"/>
    <property type="match status" value="1"/>
</dbReference>
<evidence type="ECO:0000256" key="2">
    <source>
        <dbReference type="ARBA" id="ARBA00022723"/>
    </source>
</evidence>
<dbReference type="HAMAP" id="MF_01400">
    <property type="entry name" value="MsrB"/>
    <property type="match status" value="1"/>
</dbReference>
<dbReference type="EMBL" id="QXDF01000001">
    <property type="protein sequence ID" value="RIA56176.1"/>
    <property type="molecule type" value="Genomic_DNA"/>
</dbReference>
<feature type="active site" description="Nucleophile" evidence="6">
    <location>
        <position position="123"/>
    </location>
</feature>
<evidence type="ECO:0000256" key="1">
    <source>
        <dbReference type="ARBA" id="ARBA00007174"/>
    </source>
</evidence>
<dbReference type="PANTHER" id="PTHR10173">
    <property type="entry name" value="METHIONINE SULFOXIDE REDUCTASE"/>
    <property type="match status" value="1"/>
</dbReference>
<sequence length="140" mass="15913">MTENARKINKPEAEWKRELTPEQYHITREAGTERPFSHPLNNEKRAGIYKCICCGQPLFSSEAKFDSGTGWPSFFQPMAENAVAEREDRSLFMRRTEVLCSQCDAHLGHVFPDGPKPTGLRYCMNGTALDFQPEGLDEQS</sequence>
<dbReference type="Proteomes" id="UP000266273">
    <property type="component" value="Unassembled WGS sequence"/>
</dbReference>
<dbReference type="InterPro" id="IPR028427">
    <property type="entry name" value="Met_Sox_Rdtase_MsrB"/>
</dbReference>
<comment type="catalytic activity">
    <reaction evidence="5 6">
        <text>L-methionyl-[protein] + [thioredoxin]-disulfide + H2O = L-methionyl-(R)-S-oxide-[protein] + [thioredoxin]-dithiol</text>
        <dbReference type="Rhea" id="RHEA:24164"/>
        <dbReference type="Rhea" id="RHEA-COMP:10698"/>
        <dbReference type="Rhea" id="RHEA-COMP:10700"/>
        <dbReference type="Rhea" id="RHEA-COMP:12313"/>
        <dbReference type="Rhea" id="RHEA-COMP:12314"/>
        <dbReference type="ChEBI" id="CHEBI:15377"/>
        <dbReference type="ChEBI" id="CHEBI:16044"/>
        <dbReference type="ChEBI" id="CHEBI:29950"/>
        <dbReference type="ChEBI" id="CHEBI:45764"/>
        <dbReference type="ChEBI" id="CHEBI:50058"/>
        <dbReference type="EC" id="1.8.4.12"/>
    </reaction>
</comment>
<name>A0A397Q499_9HYPH</name>
<evidence type="ECO:0000313" key="8">
    <source>
        <dbReference type="EMBL" id="RIA56176.1"/>
    </source>
</evidence>
<feature type="binding site" evidence="6">
    <location>
        <position position="100"/>
    </location>
    <ligand>
        <name>Zn(2+)</name>
        <dbReference type="ChEBI" id="CHEBI:29105"/>
    </ligand>
</feature>
<dbReference type="PROSITE" id="PS51790">
    <property type="entry name" value="MSRB"/>
    <property type="match status" value="1"/>
</dbReference>
<dbReference type="InterPro" id="IPR011057">
    <property type="entry name" value="Mss4-like_sf"/>
</dbReference>
<dbReference type="FunFam" id="2.170.150.20:FF:000001">
    <property type="entry name" value="Peptide methionine sulfoxide reductase MsrB"/>
    <property type="match status" value="1"/>
</dbReference>
<accession>A0A397Q499</accession>
<keyword evidence="3 6" id="KW-0862">Zinc</keyword>
<evidence type="ECO:0000256" key="6">
    <source>
        <dbReference type="HAMAP-Rule" id="MF_01400"/>
    </source>
</evidence>
<dbReference type="InterPro" id="IPR002579">
    <property type="entry name" value="Met_Sox_Rdtase_MsrB_dom"/>
</dbReference>
<keyword evidence="9" id="KW-1185">Reference proteome</keyword>
<dbReference type="RefSeq" id="WP_119060997.1">
    <property type="nucleotide sequence ID" value="NZ_QXDF01000001.1"/>
</dbReference>
<dbReference type="Gene3D" id="2.170.150.20">
    <property type="entry name" value="Peptide methionine sulfoxide reductase"/>
    <property type="match status" value="1"/>
</dbReference>
<dbReference type="GO" id="GO:0006979">
    <property type="term" value="P:response to oxidative stress"/>
    <property type="evidence" value="ECO:0007669"/>
    <property type="project" value="InterPro"/>
</dbReference>
<dbReference type="GO" id="GO:0005737">
    <property type="term" value="C:cytoplasm"/>
    <property type="evidence" value="ECO:0007669"/>
    <property type="project" value="TreeGrafter"/>
</dbReference>
<feature type="binding site" evidence="6">
    <location>
        <position position="54"/>
    </location>
    <ligand>
        <name>Zn(2+)</name>
        <dbReference type="ChEBI" id="CHEBI:29105"/>
    </ligand>
</feature>
<keyword evidence="4 6" id="KW-0560">Oxidoreductase</keyword>
<feature type="binding site" evidence="6">
    <location>
        <position position="103"/>
    </location>
    <ligand>
        <name>Zn(2+)</name>
        <dbReference type="ChEBI" id="CHEBI:29105"/>
    </ligand>
</feature>
<feature type="domain" description="MsrB" evidence="7">
    <location>
        <begin position="12"/>
        <end position="134"/>
    </location>
</feature>
<dbReference type="GO" id="GO:0033743">
    <property type="term" value="F:peptide-methionine (R)-S-oxide reductase activity"/>
    <property type="evidence" value="ECO:0007669"/>
    <property type="project" value="UniProtKB-UniRule"/>
</dbReference>
<organism evidence="8 9">
    <name type="scientific">Dichotomicrobium thermohalophilum</name>
    <dbReference type="NCBI Taxonomy" id="933063"/>
    <lineage>
        <taxon>Bacteria</taxon>
        <taxon>Pseudomonadati</taxon>
        <taxon>Pseudomonadota</taxon>
        <taxon>Alphaproteobacteria</taxon>
        <taxon>Hyphomicrobiales</taxon>
        <taxon>Hyphomicrobiaceae</taxon>
        <taxon>Dichotomicrobium</taxon>
    </lineage>
</organism>
<dbReference type="Pfam" id="PF01641">
    <property type="entry name" value="SelR"/>
    <property type="match status" value="1"/>
</dbReference>
<reference evidence="8 9" key="1">
    <citation type="submission" date="2018-08" db="EMBL/GenBank/DDBJ databases">
        <title>Genomic Encyclopedia of Archaeal and Bacterial Type Strains, Phase II (KMG-II): from individual species to whole genera.</title>
        <authorList>
            <person name="Goeker M."/>
        </authorList>
    </citation>
    <scope>NUCLEOTIDE SEQUENCE [LARGE SCALE GENOMIC DNA]</scope>
    <source>
        <strain evidence="8 9">DSM 5002</strain>
    </source>
</reference>
<dbReference type="GO" id="GO:0008270">
    <property type="term" value="F:zinc ion binding"/>
    <property type="evidence" value="ECO:0007669"/>
    <property type="project" value="UniProtKB-UniRule"/>
</dbReference>
<dbReference type="PANTHER" id="PTHR10173:SF57">
    <property type="entry name" value="PEPTIDE-METHIONINE (R)-S-OXIDE REDUCTASE"/>
    <property type="match status" value="1"/>
</dbReference>
<comment type="similarity">
    <text evidence="1 6">Belongs to the MsrB Met sulfoxide reductase family.</text>
</comment>
<dbReference type="EC" id="1.8.4.12" evidence="6"/>
<comment type="caution">
    <text evidence="8">The sequence shown here is derived from an EMBL/GenBank/DDBJ whole genome shotgun (WGS) entry which is preliminary data.</text>
</comment>
<gene>
    <name evidence="6" type="primary">msrB</name>
    <name evidence="8" type="ORF">BXY53_1278</name>
</gene>
<dbReference type="OrthoDB" id="9785497at2"/>
<evidence type="ECO:0000256" key="5">
    <source>
        <dbReference type="ARBA" id="ARBA00048488"/>
    </source>
</evidence>
<keyword evidence="2 6" id="KW-0479">Metal-binding</keyword>
<evidence type="ECO:0000256" key="3">
    <source>
        <dbReference type="ARBA" id="ARBA00022833"/>
    </source>
</evidence>
<proteinExistence type="inferred from homology"/>
<evidence type="ECO:0000313" key="9">
    <source>
        <dbReference type="Proteomes" id="UP000266273"/>
    </source>
</evidence>
<dbReference type="AlphaFoldDB" id="A0A397Q499"/>
<comment type="cofactor">
    <cofactor evidence="6">
        <name>Zn(2+)</name>
        <dbReference type="ChEBI" id="CHEBI:29105"/>
    </cofactor>
    <text evidence="6">Binds 1 zinc ion per subunit. The zinc ion is important for the structural integrity of the protein.</text>
</comment>
<dbReference type="GO" id="GO:0030091">
    <property type="term" value="P:protein repair"/>
    <property type="evidence" value="ECO:0007669"/>
    <property type="project" value="InterPro"/>
</dbReference>
<evidence type="ECO:0000259" key="7">
    <source>
        <dbReference type="PROSITE" id="PS51790"/>
    </source>
</evidence>